<organism evidence="3 4">
    <name type="scientific">Dokdonella immobilis</name>
    <dbReference type="NCBI Taxonomy" id="578942"/>
    <lineage>
        <taxon>Bacteria</taxon>
        <taxon>Pseudomonadati</taxon>
        <taxon>Pseudomonadota</taxon>
        <taxon>Gammaproteobacteria</taxon>
        <taxon>Lysobacterales</taxon>
        <taxon>Rhodanobacteraceae</taxon>
        <taxon>Dokdonella</taxon>
    </lineage>
</organism>
<dbReference type="InterPro" id="IPR011757">
    <property type="entry name" value="Lytic_transglycosylase_MltB"/>
</dbReference>
<dbReference type="Gene3D" id="1.10.530.10">
    <property type="match status" value="1"/>
</dbReference>
<dbReference type="CDD" id="cd13399">
    <property type="entry name" value="Slt35-like"/>
    <property type="match status" value="1"/>
</dbReference>
<evidence type="ECO:0000313" key="4">
    <source>
        <dbReference type="Proteomes" id="UP000198575"/>
    </source>
</evidence>
<dbReference type="PANTHER" id="PTHR30163">
    <property type="entry name" value="MEMBRANE-BOUND LYTIC MUREIN TRANSGLYCOSYLASE B"/>
    <property type="match status" value="1"/>
</dbReference>
<keyword evidence="4" id="KW-1185">Reference proteome</keyword>
<reference evidence="3 4" key="1">
    <citation type="submission" date="2016-10" db="EMBL/GenBank/DDBJ databases">
        <authorList>
            <person name="de Groot N.N."/>
        </authorList>
    </citation>
    <scope>NUCLEOTIDE SEQUENCE [LARGE SCALE GENOMIC DNA]</scope>
    <source>
        <strain evidence="3 4">CGMCC 1.7659</strain>
    </source>
</reference>
<evidence type="ECO:0000256" key="1">
    <source>
        <dbReference type="PIRSR" id="PIRSR611757-1"/>
    </source>
</evidence>
<dbReference type="InterPro" id="IPR023346">
    <property type="entry name" value="Lysozyme-like_dom_sf"/>
</dbReference>
<feature type="active site" evidence="1">
    <location>
        <position position="125"/>
    </location>
</feature>
<proteinExistence type="predicted"/>
<dbReference type="STRING" id="578942.SAMN05216289_1397"/>
<protein>
    <submittedName>
        <fullName evidence="3">Membrane-bound lytic murein transglycosylase B</fullName>
    </submittedName>
</protein>
<dbReference type="GO" id="GO:0008933">
    <property type="term" value="F:peptidoglycan lytic transglycosylase activity"/>
    <property type="evidence" value="ECO:0007669"/>
    <property type="project" value="TreeGrafter"/>
</dbReference>
<dbReference type="OrthoDB" id="9772911at2"/>
<evidence type="ECO:0000259" key="2">
    <source>
        <dbReference type="Pfam" id="PF13406"/>
    </source>
</evidence>
<feature type="domain" description="Transglycosylase SLT" evidence="2">
    <location>
        <begin position="30"/>
        <end position="320"/>
    </location>
</feature>
<dbReference type="Proteomes" id="UP000198575">
    <property type="component" value="Unassembled WGS sequence"/>
</dbReference>
<dbReference type="AlphaFoldDB" id="A0A1I5AK11"/>
<dbReference type="EMBL" id="FOVF01000039">
    <property type="protein sequence ID" value="SFN62777.1"/>
    <property type="molecule type" value="Genomic_DNA"/>
</dbReference>
<dbReference type="Pfam" id="PF13406">
    <property type="entry name" value="SLT_2"/>
    <property type="match status" value="1"/>
</dbReference>
<dbReference type="NCBIfam" id="TIGR02282">
    <property type="entry name" value="MltB"/>
    <property type="match status" value="1"/>
</dbReference>
<dbReference type="GO" id="GO:0009253">
    <property type="term" value="P:peptidoglycan catabolic process"/>
    <property type="evidence" value="ECO:0007669"/>
    <property type="project" value="TreeGrafter"/>
</dbReference>
<sequence>MAGGFMLAGCVGAANAKPSKSAAAAVLAEDPAYREFARELNREAGLSEADVLATLAKARVQQSILDAMSRPAEAKPWKDYRPIFLTDKRRDDGIAFYRANRELIERAAAEFGVAPEIIVAIIGVETSYGRNFGSYRVLDALVTLAFHYPPRSQFFRSELRQLFLLGDAHMAYPIDELVGSYAGAMGWGQFIPTSVANFARDYDGDGRIDLWNSLPDIIGSVANYFAVHGWKAGGPVAVMSSTAANARAISPDGLEPVYPVEQLQAWGYAPAAPVDAAELGTLLKLEGKEGREDWLTFHNFYVISRYNRSPLYSMAVFQLAGEIAAGVASDTP</sequence>
<accession>A0A1I5AK11</accession>
<gene>
    <name evidence="3" type="ORF">SAMN05216289_1397</name>
</gene>
<dbReference type="InterPro" id="IPR043426">
    <property type="entry name" value="MltB-like"/>
</dbReference>
<dbReference type="SUPFAM" id="SSF53955">
    <property type="entry name" value="Lysozyme-like"/>
    <property type="match status" value="1"/>
</dbReference>
<dbReference type="Gene3D" id="1.10.8.350">
    <property type="entry name" value="Bacterial muramidase"/>
    <property type="match status" value="1"/>
</dbReference>
<evidence type="ECO:0000313" key="3">
    <source>
        <dbReference type="EMBL" id="SFN62777.1"/>
    </source>
</evidence>
<dbReference type="InterPro" id="IPR031304">
    <property type="entry name" value="SLT_2"/>
</dbReference>
<dbReference type="PANTHER" id="PTHR30163:SF9">
    <property type="entry name" value="MEMBRANE-BOUND LYTIC MUREIN TRANSGLYCOSYLASE B"/>
    <property type="match status" value="1"/>
</dbReference>
<name>A0A1I5AK11_9GAMM</name>